<evidence type="ECO:0000256" key="2">
    <source>
        <dbReference type="ARBA" id="ARBA00023125"/>
    </source>
</evidence>
<proteinExistence type="predicted"/>
<dbReference type="GO" id="GO:0043565">
    <property type="term" value="F:sequence-specific DNA binding"/>
    <property type="evidence" value="ECO:0007669"/>
    <property type="project" value="InterPro"/>
</dbReference>
<dbReference type="SUPFAM" id="SSF46689">
    <property type="entry name" value="Homeodomain-like"/>
    <property type="match status" value="2"/>
</dbReference>
<keyword evidence="7" id="KW-1185">Reference proteome</keyword>
<feature type="transmembrane region" description="Helical" evidence="4">
    <location>
        <begin position="311"/>
        <end position="330"/>
    </location>
</feature>
<accession>A0A1I5ISX6</accession>
<keyword evidence="4" id="KW-0472">Membrane</keyword>
<name>A0A1I5ISX6_9FIRM</name>
<evidence type="ECO:0000313" key="6">
    <source>
        <dbReference type="EMBL" id="SFO63286.1"/>
    </source>
</evidence>
<evidence type="ECO:0000256" key="4">
    <source>
        <dbReference type="SAM" id="Phobius"/>
    </source>
</evidence>
<dbReference type="EMBL" id="FOWD01000051">
    <property type="protein sequence ID" value="SFO63286.1"/>
    <property type="molecule type" value="Genomic_DNA"/>
</dbReference>
<evidence type="ECO:0000259" key="5">
    <source>
        <dbReference type="PROSITE" id="PS01124"/>
    </source>
</evidence>
<dbReference type="PANTHER" id="PTHR43280">
    <property type="entry name" value="ARAC-FAMILY TRANSCRIPTIONAL REGULATOR"/>
    <property type="match status" value="1"/>
</dbReference>
<dbReference type="InterPro" id="IPR018060">
    <property type="entry name" value="HTH_AraC"/>
</dbReference>
<organism evidence="6 7">
    <name type="scientific">Anaerocolumna aminovalerica</name>
    <dbReference type="NCBI Taxonomy" id="1527"/>
    <lineage>
        <taxon>Bacteria</taxon>
        <taxon>Bacillati</taxon>
        <taxon>Bacillota</taxon>
        <taxon>Clostridia</taxon>
        <taxon>Lachnospirales</taxon>
        <taxon>Lachnospiraceae</taxon>
        <taxon>Anaerocolumna</taxon>
    </lineage>
</organism>
<keyword evidence="3" id="KW-0804">Transcription</keyword>
<gene>
    <name evidence="6" type="ORF">SAMN04489757_15111</name>
</gene>
<reference evidence="6 7" key="1">
    <citation type="submission" date="2016-10" db="EMBL/GenBank/DDBJ databases">
        <authorList>
            <person name="de Groot N.N."/>
        </authorList>
    </citation>
    <scope>NUCLEOTIDE SEQUENCE [LARGE SCALE GENOMIC DNA]</scope>
    <source>
        <strain evidence="6 7">DSM 1283</strain>
    </source>
</reference>
<keyword evidence="2 6" id="KW-0238">DNA-binding</keyword>
<dbReference type="Proteomes" id="UP000198806">
    <property type="component" value="Unassembled WGS sequence"/>
</dbReference>
<dbReference type="GO" id="GO:0003700">
    <property type="term" value="F:DNA-binding transcription factor activity"/>
    <property type="evidence" value="ECO:0007669"/>
    <property type="project" value="InterPro"/>
</dbReference>
<dbReference type="RefSeq" id="WP_091688832.1">
    <property type="nucleotide sequence ID" value="NZ_BAABFM010000041.1"/>
</dbReference>
<evidence type="ECO:0000313" key="7">
    <source>
        <dbReference type="Proteomes" id="UP000198806"/>
    </source>
</evidence>
<dbReference type="OrthoDB" id="9776971at2"/>
<dbReference type="PANTHER" id="PTHR43280:SF2">
    <property type="entry name" value="HTH-TYPE TRANSCRIPTIONAL REGULATOR EXSA"/>
    <property type="match status" value="1"/>
</dbReference>
<feature type="transmembrane region" description="Helical" evidence="4">
    <location>
        <begin position="18"/>
        <end position="39"/>
    </location>
</feature>
<dbReference type="Pfam" id="PF12833">
    <property type="entry name" value="HTH_18"/>
    <property type="match status" value="1"/>
</dbReference>
<dbReference type="PROSITE" id="PS01124">
    <property type="entry name" value="HTH_ARAC_FAMILY_2"/>
    <property type="match status" value="1"/>
</dbReference>
<evidence type="ECO:0000256" key="1">
    <source>
        <dbReference type="ARBA" id="ARBA00023015"/>
    </source>
</evidence>
<feature type="domain" description="HTH araC/xylS-type" evidence="5">
    <location>
        <begin position="669"/>
        <end position="767"/>
    </location>
</feature>
<dbReference type="InterPro" id="IPR009057">
    <property type="entry name" value="Homeodomain-like_sf"/>
</dbReference>
<keyword evidence="4" id="KW-0812">Transmembrane</keyword>
<dbReference type="Gene3D" id="1.10.10.60">
    <property type="entry name" value="Homeodomain-like"/>
    <property type="match status" value="2"/>
</dbReference>
<evidence type="ECO:0000256" key="3">
    <source>
        <dbReference type="ARBA" id="ARBA00023163"/>
    </source>
</evidence>
<protein>
    <submittedName>
        <fullName evidence="6">AraC-type DNA-binding protein</fullName>
    </submittedName>
</protein>
<dbReference type="SMART" id="SM00342">
    <property type="entry name" value="HTH_ARAC"/>
    <property type="match status" value="1"/>
</dbReference>
<keyword evidence="1" id="KW-0805">Transcription regulation</keyword>
<keyword evidence="4" id="KW-1133">Transmembrane helix</keyword>
<sequence length="770" mass="90923">MKKRFNCLNRFDTIFNRLILSFVVLVVAVALFIGIILTVQFSVNYNKKIEELENYRLRYLKNNVEALFKDSNQIILDIINLGNQNEDIQKYLYYPMEKDMLKAVNILDFIKVIRTQKDSFISSIELYTEKNNVHISTFTGINFSSYREDFLKEQGVFHTETNYQNSKRWISHRVLTFGNREHRVYTFAAKYPLYTENPSMVKGYVAVNIKEDVFYRLLKDFITRELDAVAIMNRQGEIIAIEGNTEGFHTLLKNKKELIDDIIADGGRKGNYRIGDRVVTSQSAGIEDWVIINMVSTKEYFDETRKIQMNILYFSCTVIVVGILISYLFARNLYRPFYLIINRLDRMKFSKKARESEYYYIDRAIEELYDRAIEKEAVLYENRNIIKRDFVLNLLSAKITNEKEVDDKLTLLGCNLSFNSHYVLIIKLHQKIYNSLDELTRNLLIYNMTYFFDNYSNSEGRCLSADLFDGTVCVVFSIREDDKRELAVLRNKFTDYMKINFSVDPIILQSIGFTKLIEVHRNYQRLEKLIDYLYFIPHVYFLNEEELKSKVSNLKETMNIDFEVFSEALVSRNIGQIDIILKNFITEAAELTVSAEYLNGAVLKFVFLYNHFMRDIMKESKNKNDTQLFKDINDLYNVEDFYFWFMKLIETTFEELSSLEENPTKTVVQLIEKVIMENLEENLSLEFIAEKVFLSPKYISRIFKEERGMNITQFMTECKLKKAAKLLVESNLPLEELIKQVGFSSSNYFIKKFKEKYSITPVQYRRNSIT</sequence>
<dbReference type="AlphaFoldDB" id="A0A1I5ISX6"/>
<dbReference type="STRING" id="1527.SAMN04489757_15111"/>